<dbReference type="Pfam" id="PF00126">
    <property type="entry name" value="HTH_1"/>
    <property type="match status" value="1"/>
</dbReference>
<keyword evidence="2" id="KW-0805">Transcription regulation</keyword>
<dbReference type="RefSeq" id="WP_248207112.1">
    <property type="nucleotide sequence ID" value="NZ_JALNMH010000005.1"/>
</dbReference>
<feature type="domain" description="HTH lysR-type" evidence="5">
    <location>
        <begin position="5"/>
        <end position="62"/>
    </location>
</feature>
<dbReference type="Pfam" id="PF03466">
    <property type="entry name" value="LysR_substrate"/>
    <property type="match status" value="1"/>
</dbReference>
<gene>
    <name evidence="6" type="ORF">M0G41_07390</name>
</gene>
<keyword evidence="4" id="KW-0804">Transcription</keyword>
<evidence type="ECO:0000313" key="6">
    <source>
        <dbReference type="EMBL" id="MCK7593489.1"/>
    </source>
</evidence>
<comment type="caution">
    <text evidence="6">The sequence shown here is derived from an EMBL/GenBank/DDBJ whole genome shotgun (WGS) entry which is preliminary data.</text>
</comment>
<dbReference type="InterPro" id="IPR058163">
    <property type="entry name" value="LysR-type_TF_proteobact-type"/>
</dbReference>
<proteinExistence type="inferred from homology"/>
<dbReference type="PANTHER" id="PTHR30537:SF3">
    <property type="entry name" value="TRANSCRIPTIONAL REGULATORY PROTEIN"/>
    <property type="match status" value="1"/>
</dbReference>
<keyword evidence="7" id="KW-1185">Reference proteome</keyword>
<accession>A0ABT0GH00</accession>
<dbReference type="Proteomes" id="UP001431449">
    <property type="component" value="Unassembled WGS sequence"/>
</dbReference>
<name>A0ABT0GH00_9GAMM</name>
<dbReference type="InterPro" id="IPR036388">
    <property type="entry name" value="WH-like_DNA-bd_sf"/>
</dbReference>
<dbReference type="PANTHER" id="PTHR30537">
    <property type="entry name" value="HTH-TYPE TRANSCRIPTIONAL REGULATOR"/>
    <property type="match status" value="1"/>
</dbReference>
<reference evidence="6" key="1">
    <citation type="submission" date="2022-04" db="EMBL/GenBank/DDBJ databases">
        <title>Lysobacter sp. CAU 1642 isolated from sea sand.</title>
        <authorList>
            <person name="Kim W."/>
        </authorList>
    </citation>
    <scope>NUCLEOTIDE SEQUENCE</scope>
    <source>
        <strain evidence="6">CAU 1642</strain>
    </source>
</reference>
<dbReference type="Gene3D" id="3.40.190.290">
    <property type="match status" value="1"/>
</dbReference>
<dbReference type="InterPro" id="IPR036390">
    <property type="entry name" value="WH_DNA-bd_sf"/>
</dbReference>
<dbReference type="Gene3D" id="1.10.10.10">
    <property type="entry name" value="Winged helix-like DNA-binding domain superfamily/Winged helix DNA-binding domain"/>
    <property type="match status" value="1"/>
</dbReference>
<evidence type="ECO:0000256" key="2">
    <source>
        <dbReference type="ARBA" id="ARBA00023015"/>
    </source>
</evidence>
<evidence type="ECO:0000256" key="1">
    <source>
        <dbReference type="ARBA" id="ARBA00009437"/>
    </source>
</evidence>
<protein>
    <submittedName>
        <fullName evidence="6">LysR family transcriptional regulator</fullName>
    </submittedName>
</protein>
<evidence type="ECO:0000259" key="5">
    <source>
        <dbReference type="PROSITE" id="PS50931"/>
    </source>
</evidence>
<sequence length="297" mass="32201">MPAPTQWSDLQVFLAVCERESVGAAAVQLGINHSTVLRRLSRLEEGLGARLFDRLPSGYVLTAQGRQLAADLAGLGEQIAAAQREIGGDDAVLSGPVRLTAPDVLLPLILPALAAFQRQHPQVEIALVQGNAFASLAQREADIAVRGANRVPDTLIGQEVGQIRTALYGTVERFAAEPGPLESLPWIGHTETLAHLASARWIAQRVPVERIVMRVDSLLALADAVVAGIGVGWLLCPLAEARPGLRCLRPPLEEFNTRVWVLWHADLRRVARVRSLAAHLAESLRRDLRLHHPSSLT</sequence>
<dbReference type="EMBL" id="JALNMH010000005">
    <property type="protein sequence ID" value="MCK7593489.1"/>
    <property type="molecule type" value="Genomic_DNA"/>
</dbReference>
<organism evidence="6 7">
    <name type="scientific">Pseudomarimonas salicorniae</name>
    <dbReference type="NCBI Taxonomy" id="2933270"/>
    <lineage>
        <taxon>Bacteria</taxon>
        <taxon>Pseudomonadati</taxon>
        <taxon>Pseudomonadota</taxon>
        <taxon>Gammaproteobacteria</taxon>
        <taxon>Lysobacterales</taxon>
        <taxon>Lysobacteraceae</taxon>
        <taxon>Pseudomarimonas</taxon>
    </lineage>
</organism>
<dbReference type="InterPro" id="IPR005119">
    <property type="entry name" value="LysR_subst-bd"/>
</dbReference>
<dbReference type="SUPFAM" id="SSF53850">
    <property type="entry name" value="Periplasmic binding protein-like II"/>
    <property type="match status" value="1"/>
</dbReference>
<dbReference type="InterPro" id="IPR000847">
    <property type="entry name" value="LysR_HTH_N"/>
</dbReference>
<dbReference type="SUPFAM" id="SSF46785">
    <property type="entry name" value="Winged helix' DNA-binding domain"/>
    <property type="match status" value="1"/>
</dbReference>
<keyword evidence="3" id="KW-0238">DNA-binding</keyword>
<comment type="similarity">
    <text evidence="1">Belongs to the LysR transcriptional regulatory family.</text>
</comment>
<evidence type="ECO:0000256" key="4">
    <source>
        <dbReference type="ARBA" id="ARBA00023163"/>
    </source>
</evidence>
<evidence type="ECO:0000313" key="7">
    <source>
        <dbReference type="Proteomes" id="UP001431449"/>
    </source>
</evidence>
<dbReference type="PROSITE" id="PS50931">
    <property type="entry name" value="HTH_LYSR"/>
    <property type="match status" value="1"/>
</dbReference>
<evidence type="ECO:0000256" key="3">
    <source>
        <dbReference type="ARBA" id="ARBA00023125"/>
    </source>
</evidence>